<dbReference type="UniPathway" id="UPA00028">
    <property type="reaction ID" value="UER00005"/>
</dbReference>
<dbReference type="PANTHER" id="PTHR21299">
    <property type="entry name" value="CYTIDYLATE KINASE/PANTOATE-BETA-ALANINE LIGASE"/>
    <property type="match status" value="1"/>
</dbReference>
<dbReference type="NCBIfam" id="TIGR00018">
    <property type="entry name" value="panC"/>
    <property type="match status" value="1"/>
</dbReference>
<dbReference type="FunFam" id="3.40.50.620:FF:000013">
    <property type="entry name" value="Pantothenate synthetase"/>
    <property type="match status" value="1"/>
</dbReference>
<gene>
    <name evidence="8" type="primary">panC</name>
    <name evidence="9" type="ORF">DOS83_01710</name>
</gene>
<feature type="binding site" evidence="8">
    <location>
        <position position="62"/>
    </location>
    <ligand>
        <name>(R)-pantoate</name>
        <dbReference type="ChEBI" id="CHEBI:15980"/>
    </ligand>
</feature>
<dbReference type="InterPro" id="IPR003721">
    <property type="entry name" value="Pantoate_ligase"/>
</dbReference>
<dbReference type="Gene3D" id="3.40.50.620">
    <property type="entry name" value="HUPs"/>
    <property type="match status" value="1"/>
</dbReference>
<evidence type="ECO:0000313" key="10">
    <source>
        <dbReference type="Proteomes" id="UP000256562"/>
    </source>
</evidence>
<comment type="similarity">
    <text evidence="2 8">Belongs to the pantothenate synthetase family.</text>
</comment>
<evidence type="ECO:0000256" key="8">
    <source>
        <dbReference type="HAMAP-Rule" id="MF_00158"/>
    </source>
</evidence>
<evidence type="ECO:0000256" key="5">
    <source>
        <dbReference type="ARBA" id="ARBA00022741"/>
    </source>
</evidence>
<sequence length="290" mass="33053">MTEVITTIQDMQQLTSRHRLEGKTIGFVPTMGALHEGHLTMMQQSIRDNDITVISVFVNPLQFGPNEDFDAYPRQIEKDVAAVEAIGVDYVFYPTTKEMYPDELGIELRVGRLAQVLEGAKRPGHFEGVVTVVNKLFNIVRPHHAYFGKKDAQQLAIVEKMVRDFNHPIHIHGVDIIREPDGLAKSSRNVYLTAKERQEAVHLSRSLNMAYELYQQGERHSQVIIDEVKNYLETHTSSQIEEVAVYSYPELREQHEIEGRIFISLAVKFSKARLIDNVIIDPNDTSQASK</sequence>
<feature type="active site" description="Proton donor" evidence="8">
    <location>
        <position position="38"/>
    </location>
</feature>
<comment type="caution">
    <text evidence="9">The sequence shown here is derived from an EMBL/GenBank/DDBJ whole genome shotgun (WGS) entry which is preliminary data.</text>
</comment>
<dbReference type="Pfam" id="PF02569">
    <property type="entry name" value="Pantoate_ligase"/>
    <property type="match status" value="1"/>
</dbReference>
<dbReference type="SUPFAM" id="SSF52374">
    <property type="entry name" value="Nucleotidylyl transferase"/>
    <property type="match status" value="1"/>
</dbReference>
<organism evidence="9 10">
    <name type="scientific">Staphylococcus felis</name>
    <dbReference type="NCBI Taxonomy" id="46127"/>
    <lineage>
        <taxon>Bacteria</taxon>
        <taxon>Bacillati</taxon>
        <taxon>Bacillota</taxon>
        <taxon>Bacilli</taxon>
        <taxon>Bacillales</taxon>
        <taxon>Staphylococcaceae</taxon>
        <taxon>Staphylococcus</taxon>
    </lineage>
</organism>
<dbReference type="Gene3D" id="3.30.1300.10">
    <property type="entry name" value="Pantoate-beta-alanine ligase, C-terminal domain"/>
    <property type="match status" value="1"/>
</dbReference>
<feature type="binding site" evidence="8">
    <location>
        <position position="62"/>
    </location>
    <ligand>
        <name>beta-alanine</name>
        <dbReference type="ChEBI" id="CHEBI:57966"/>
    </ligand>
</feature>
<comment type="pathway">
    <text evidence="1 8">Cofactor biosynthesis; (R)-pantothenate biosynthesis; (R)-pantothenate from (R)-pantoate and beta-alanine: step 1/1.</text>
</comment>
<comment type="subunit">
    <text evidence="8">Homodimer.</text>
</comment>
<dbReference type="PANTHER" id="PTHR21299:SF1">
    <property type="entry name" value="PANTOATE--BETA-ALANINE LIGASE"/>
    <property type="match status" value="1"/>
</dbReference>
<dbReference type="AlphaFoldDB" id="A0A3E0ISB8"/>
<proteinExistence type="inferred from homology"/>
<keyword evidence="8" id="KW-0963">Cytoplasm</keyword>
<feature type="binding site" evidence="8">
    <location>
        <begin position="185"/>
        <end position="188"/>
    </location>
    <ligand>
        <name>ATP</name>
        <dbReference type="ChEBI" id="CHEBI:30616"/>
    </ligand>
</feature>
<keyword evidence="3 8" id="KW-0436">Ligase</keyword>
<dbReference type="GO" id="GO:0005829">
    <property type="term" value="C:cytosol"/>
    <property type="evidence" value="ECO:0007669"/>
    <property type="project" value="TreeGrafter"/>
</dbReference>
<feature type="binding site" evidence="8">
    <location>
        <begin position="148"/>
        <end position="151"/>
    </location>
    <ligand>
        <name>ATP</name>
        <dbReference type="ChEBI" id="CHEBI:30616"/>
    </ligand>
</feature>
<keyword evidence="4 8" id="KW-0566">Pantothenate biosynthesis</keyword>
<evidence type="ECO:0000256" key="2">
    <source>
        <dbReference type="ARBA" id="ARBA00009256"/>
    </source>
</evidence>
<evidence type="ECO:0000313" key="9">
    <source>
        <dbReference type="EMBL" id="REH99968.1"/>
    </source>
</evidence>
<comment type="function">
    <text evidence="8">Catalyzes the condensation of pantoate with beta-alanine in an ATP-dependent reaction via a pantoyl-adenylate intermediate.</text>
</comment>
<dbReference type="GO" id="GO:0005524">
    <property type="term" value="F:ATP binding"/>
    <property type="evidence" value="ECO:0007669"/>
    <property type="project" value="UniProtKB-KW"/>
</dbReference>
<evidence type="ECO:0000256" key="7">
    <source>
        <dbReference type="ARBA" id="ARBA00048258"/>
    </source>
</evidence>
<comment type="miscellaneous">
    <text evidence="8">The reaction proceeds by a bi uni uni bi ping pong mechanism.</text>
</comment>
<dbReference type="OrthoDB" id="9773087at2"/>
<dbReference type="EC" id="6.3.2.1" evidence="8"/>
<dbReference type="CDD" id="cd00560">
    <property type="entry name" value="PanC"/>
    <property type="match status" value="1"/>
</dbReference>
<dbReference type="Proteomes" id="UP000256562">
    <property type="component" value="Unassembled WGS sequence"/>
</dbReference>
<dbReference type="InterPro" id="IPR014729">
    <property type="entry name" value="Rossmann-like_a/b/a_fold"/>
</dbReference>
<dbReference type="InterPro" id="IPR042176">
    <property type="entry name" value="Pantoate_ligase_C"/>
</dbReference>
<accession>A0A3E0ISB8</accession>
<evidence type="ECO:0000256" key="4">
    <source>
        <dbReference type="ARBA" id="ARBA00022655"/>
    </source>
</evidence>
<evidence type="ECO:0000256" key="6">
    <source>
        <dbReference type="ARBA" id="ARBA00022840"/>
    </source>
</evidence>
<dbReference type="HAMAP" id="MF_00158">
    <property type="entry name" value="PanC"/>
    <property type="match status" value="1"/>
</dbReference>
<feature type="binding site" evidence="8">
    <location>
        <position position="154"/>
    </location>
    <ligand>
        <name>(R)-pantoate</name>
        <dbReference type="ChEBI" id="CHEBI:15980"/>
    </ligand>
</feature>
<feature type="binding site" evidence="8">
    <location>
        <begin position="31"/>
        <end position="38"/>
    </location>
    <ligand>
        <name>ATP</name>
        <dbReference type="ChEBI" id="CHEBI:30616"/>
    </ligand>
</feature>
<name>A0A3E0ISB8_9STAP</name>
<dbReference type="EMBL" id="QKXQ01000074">
    <property type="protein sequence ID" value="REH99968.1"/>
    <property type="molecule type" value="Genomic_DNA"/>
</dbReference>
<dbReference type="GO" id="GO:0015940">
    <property type="term" value="P:pantothenate biosynthetic process"/>
    <property type="evidence" value="ECO:0007669"/>
    <property type="project" value="UniProtKB-UniRule"/>
</dbReference>
<dbReference type="FunFam" id="3.30.1300.10:FF:000001">
    <property type="entry name" value="Pantothenate synthetase"/>
    <property type="match status" value="1"/>
</dbReference>
<protein>
    <recommendedName>
        <fullName evidence="8">Pantothenate synthetase</fullName>
        <shortName evidence="8">PS</shortName>
        <ecNumber evidence="8">6.3.2.1</ecNumber>
    </recommendedName>
    <alternativeName>
        <fullName evidence="8">Pantoate--beta-alanine ligase</fullName>
    </alternativeName>
    <alternativeName>
        <fullName evidence="8">Pantoate-activating enzyme</fullName>
    </alternativeName>
</protein>
<dbReference type="RefSeq" id="WP_116093647.1">
    <property type="nucleotide sequence ID" value="NZ_QKXP01000048.1"/>
</dbReference>
<reference evidence="9 10" key="1">
    <citation type="journal article" date="2018" name="Vet. Microbiol.">
        <title>Characterisation of Staphylococcus felis isolated from cats using whole genome sequencing.</title>
        <authorList>
            <person name="Worthing K."/>
            <person name="Pang S."/>
            <person name="Trott D.J."/>
            <person name="Abraham S."/>
            <person name="Coombs G.W."/>
            <person name="Jordan D."/>
            <person name="McIntyre L."/>
            <person name="Davies M.R."/>
            <person name="Norris J."/>
        </authorList>
    </citation>
    <scope>NUCLEOTIDE SEQUENCE [LARGE SCALE GENOMIC DNA]</scope>
    <source>
        <strain evidence="9 10">F9</strain>
    </source>
</reference>
<evidence type="ECO:0000256" key="3">
    <source>
        <dbReference type="ARBA" id="ARBA00022598"/>
    </source>
</evidence>
<keyword evidence="6 8" id="KW-0067">ATP-binding</keyword>
<dbReference type="GO" id="GO:0004592">
    <property type="term" value="F:pantoate-beta-alanine ligase activity"/>
    <property type="evidence" value="ECO:0007669"/>
    <property type="project" value="UniProtKB-UniRule"/>
</dbReference>
<comment type="catalytic activity">
    <reaction evidence="7 8">
        <text>(R)-pantoate + beta-alanine + ATP = (R)-pantothenate + AMP + diphosphate + H(+)</text>
        <dbReference type="Rhea" id="RHEA:10912"/>
        <dbReference type="ChEBI" id="CHEBI:15378"/>
        <dbReference type="ChEBI" id="CHEBI:15980"/>
        <dbReference type="ChEBI" id="CHEBI:29032"/>
        <dbReference type="ChEBI" id="CHEBI:30616"/>
        <dbReference type="ChEBI" id="CHEBI:33019"/>
        <dbReference type="ChEBI" id="CHEBI:57966"/>
        <dbReference type="ChEBI" id="CHEBI:456215"/>
        <dbReference type="EC" id="6.3.2.1"/>
    </reaction>
</comment>
<keyword evidence="5 8" id="KW-0547">Nucleotide-binding</keyword>
<evidence type="ECO:0000256" key="1">
    <source>
        <dbReference type="ARBA" id="ARBA00004990"/>
    </source>
</evidence>
<comment type="subcellular location">
    <subcellularLocation>
        <location evidence="8">Cytoplasm</location>
    </subcellularLocation>
</comment>
<feature type="binding site" evidence="8">
    <location>
        <position position="177"/>
    </location>
    <ligand>
        <name>ATP</name>
        <dbReference type="ChEBI" id="CHEBI:30616"/>
    </ligand>
</feature>